<protein>
    <submittedName>
        <fullName evidence="1">Uncharacterized protein</fullName>
    </submittedName>
</protein>
<gene>
    <name evidence="1" type="ORF">S03H2_25308</name>
</gene>
<name>X1EHF3_9ZZZZ</name>
<accession>X1EHF3</accession>
<dbReference type="AlphaFoldDB" id="X1EHF3"/>
<reference evidence="1" key="1">
    <citation type="journal article" date="2014" name="Front. Microbiol.">
        <title>High frequency of phylogenetically diverse reductive dehalogenase-homologous genes in deep subseafloor sedimentary metagenomes.</title>
        <authorList>
            <person name="Kawai M."/>
            <person name="Futagami T."/>
            <person name="Toyoda A."/>
            <person name="Takaki Y."/>
            <person name="Nishi S."/>
            <person name="Hori S."/>
            <person name="Arai W."/>
            <person name="Tsubouchi T."/>
            <person name="Morono Y."/>
            <person name="Uchiyama I."/>
            <person name="Ito T."/>
            <person name="Fujiyama A."/>
            <person name="Inagaki F."/>
            <person name="Takami H."/>
        </authorList>
    </citation>
    <scope>NUCLEOTIDE SEQUENCE</scope>
    <source>
        <strain evidence="1">Expedition CK06-06</strain>
    </source>
</reference>
<dbReference type="EMBL" id="BARU01014290">
    <property type="protein sequence ID" value="GAH32007.1"/>
    <property type="molecule type" value="Genomic_DNA"/>
</dbReference>
<evidence type="ECO:0000313" key="1">
    <source>
        <dbReference type="EMBL" id="GAH32007.1"/>
    </source>
</evidence>
<comment type="caution">
    <text evidence="1">The sequence shown here is derived from an EMBL/GenBank/DDBJ whole genome shotgun (WGS) entry which is preliminary data.</text>
</comment>
<organism evidence="1">
    <name type="scientific">marine sediment metagenome</name>
    <dbReference type="NCBI Taxonomy" id="412755"/>
    <lineage>
        <taxon>unclassified sequences</taxon>
        <taxon>metagenomes</taxon>
        <taxon>ecological metagenomes</taxon>
    </lineage>
</organism>
<feature type="non-terminal residue" evidence="1">
    <location>
        <position position="1"/>
    </location>
</feature>
<sequence length="34" mass="3775">DENKITSKMNNGLLRVIIGKKPAKPINITDEPNI</sequence>
<proteinExistence type="predicted"/>